<keyword evidence="4 6" id="KW-1133">Transmembrane helix</keyword>
<comment type="subcellular location">
    <subcellularLocation>
        <location evidence="1">Cell membrane</location>
        <topology evidence="1">Multi-pass membrane protein</topology>
    </subcellularLocation>
</comment>
<evidence type="ECO:0000256" key="2">
    <source>
        <dbReference type="ARBA" id="ARBA00022475"/>
    </source>
</evidence>
<dbReference type="InterPro" id="IPR005495">
    <property type="entry name" value="LptG/LptF_permease"/>
</dbReference>
<keyword evidence="2" id="KW-1003">Cell membrane</keyword>
<feature type="transmembrane region" description="Helical" evidence="6">
    <location>
        <begin position="324"/>
        <end position="345"/>
    </location>
</feature>
<dbReference type="EMBL" id="LANA01000001">
    <property type="protein sequence ID" value="NMN66910.1"/>
    <property type="molecule type" value="Genomic_DNA"/>
</dbReference>
<feature type="transmembrane region" description="Helical" evidence="6">
    <location>
        <begin position="12"/>
        <end position="31"/>
    </location>
</feature>
<feature type="transmembrane region" description="Helical" evidence="6">
    <location>
        <begin position="293"/>
        <end position="312"/>
    </location>
</feature>
<accession>A0ABX1SYJ8</accession>
<gene>
    <name evidence="7" type="ORF">VP91_00000400</name>
</gene>
<protein>
    <submittedName>
        <fullName evidence="7">Lipopolysaccharide export system permease protein</fullName>
    </submittedName>
</protein>
<evidence type="ECO:0000313" key="8">
    <source>
        <dbReference type="Proteomes" id="UP001166004"/>
    </source>
</evidence>
<keyword evidence="8" id="KW-1185">Reference proteome</keyword>
<keyword evidence="5 6" id="KW-0472">Membrane</keyword>
<dbReference type="PANTHER" id="PTHR33529:SF6">
    <property type="entry name" value="YJGP_YJGQ FAMILY PERMEASE"/>
    <property type="match status" value="1"/>
</dbReference>
<evidence type="ECO:0000256" key="3">
    <source>
        <dbReference type="ARBA" id="ARBA00022692"/>
    </source>
</evidence>
<proteinExistence type="predicted"/>
<feature type="transmembrane region" description="Helical" evidence="6">
    <location>
        <begin position="61"/>
        <end position="79"/>
    </location>
</feature>
<evidence type="ECO:0000256" key="1">
    <source>
        <dbReference type="ARBA" id="ARBA00004651"/>
    </source>
</evidence>
<sequence>MKKLIFKNLAKNFLGFFLITSISMTIIVWVIQAVNLLEFVSEDGHSFKVYFMFSILNLPKIFSKILPFMFFISLFYILSKYEEKNELLIFWLSGIHKMEFLKNLMIYSLFFLFFQIFLTTYFVPKTQDMARSYIRGSTMDYFPNLVKEKKFIDAISNITIYIENKDQNGMLNNIFLKEKNSKTDAKYHKNIYAKKGYIKKKGTEHWLIMNDGKIINYKDNQSTIISFEETQINLSTYSSKTTTFPKIKEMKTITLLSCIKALHLNKPYMSEDRFLTCKDNVNISVSTEVLRRLYLPFYLPVLALVIGFLSLTSKDKINYKRFKLNVFFICAIIIVISEMSLSLPITSSKNILAFFLIPITLFIISIFLFKKKVKHN</sequence>
<name>A0ABX1SYJ8_PELUQ</name>
<organism evidence="7 8">
    <name type="scientific">Pelagibacter ubique</name>
    <dbReference type="NCBI Taxonomy" id="198252"/>
    <lineage>
        <taxon>Bacteria</taxon>
        <taxon>Pseudomonadati</taxon>
        <taxon>Pseudomonadota</taxon>
        <taxon>Alphaproteobacteria</taxon>
        <taxon>Candidatus Pelagibacterales</taxon>
        <taxon>Candidatus Pelagibacteraceae</taxon>
        <taxon>Candidatus Pelagibacter</taxon>
    </lineage>
</organism>
<keyword evidence="3 6" id="KW-0812">Transmembrane</keyword>
<dbReference type="RefSeq" id="WP_169035437.1">
    <property type="nucleotide sequence ID" value="NZ_LANA01000001.1"/>
</dbReference>
<comment type="caution">
    <text evidence="7">The sequence shown here is derived from an EMBL/GenBank/DDBJ whole genome shotgun (WGS) entry which is preliminary data.</text>
</comment>
<dbReference type="PANTHER" id="PTHR33529">
    <property type="entry name" value="SLR0882 PROTEIN-RELATED"/>
    <property type="match status" value="1"/>
</dbReference>
<feature type="transmembrane region" description="Helical" evidence="6">
    <location>
        <begin position="100"/>
        <end position="123"/>
    </location>
</feature>
<feature type="transmembrane region" description="Helical" evidence="6">
    <location>
        <begin position="351"/>
        <end position="369"/>
    </location>
</feature>
<dbReference type="Pfam" id="PF03739">
    <property type="entry name" value="LptF_LptG"/>
    <property type="match status" value="1"/>
</dbReference>
<evidence type="ECO:0000256" key="6">
    <source>
        <dbReference type="SAM" id="Phobius"/>
    </source>
</evidence>
<evidence type="ECO:0000256" key="5">
    <source>
        <dbReference type="ARBA" id="ARBA00023136"/>
    </source>
</evidence>
<evidence type="ECO:0000313" key="7">
    <source>
        <dbReference type="EMBL" id="NMN66910.1"/>
    </source>
</evidence>
<evidence type="ECO:0000256" key="4">
    <source>
        <dbReference type="ARBA" id="ARBA00022989"/>
    </source>
</evidence>
<reference evidence="7 8" key="1">
    <citation type="submission" date="2019-07" db="EMBL/GenBank/DDBJ databases">
        <title>SAR11 Genome Evolution.</title>
        <authorList>
            <person name="Giovannoni S."/>
        </authorList>
    </citation>
    <scope>NUCLEOTIDE SEQUENCE [LARGE SCALE GENOMIC DNA]</scope>
    <source>
        <strain evidence="7 8">HTCC9565</strain>
    </source>
</reference>
<dbReference type="Proteomes" id="UP001166004">
    <property type="component" value="Unassembled WGS sequence"/>
</dbReference>